<name>G4MKL1_PYRO7</name>
<dbReference type="GeneID" id="12986882"/>
<dbReference type="Proteomes" id="UP000009058">
    <property type="component" value="Chromosome 1"/>
</dbReference>
<proteinExistence type="predicted"/>
<evidence type="ECO:0000313" key="2">
    <source>
        <dbReference type="Proteomes" id="UP000009058"/>
    </source>
</evidence>
<evidence type="ECO:0000313" key="1">
    <source>
        <dbReference type="EMBL" id="EHA58394.1"/>
    </source>
</evidence>
<accession>G4MKL1</accession>
<dbReference type="RefSeq" id="XP_003711006.1">
    <property type="nucleotide sequence ID" value="XM_003710958.1"/>
</dbReference>
<protein>
    <submittedName>
        <fullName evidence="1">Uncharacterized protein</fullName>
    </submittedName>
</protein>
<gene>
    <name evidence="1" type="ORF">MGG_16527</name>
</gene>
<keyword evidence="2" id="KW-1185">Reference proteome</keyword>
<dbReference type="KEGG" id="mgr:MGG_16527"/>
<dbReference type="VEuPathDB" id="FungiDB:MGG_16527"/>
<dbReference type="InParanoid" id="G4MKL1"/>
<dbReference type="HOGENOM" id="CLU_2278013_0_0_1"/>
<organism evidence="1 2">
    <name type="scientific">Pyricularia oryzae (strain 70-15 / ATCC MYA-4617 / FGSC 8958)</name>
    <name type="common">Rice blast fungus</name>
    <name type="synonym">Magnaporthe oryzae</name>
    <dbReference type="NCBI Taxonomy" id="242507"/>
    <lineage>
        <taxon>Eukaryota</taxon>
        <taxon>Fungi</taxon>
        <taxon>Dikarya</taxon>
        <taxon>Ascomycota</taxon>
        <taxon>Pezizomycotina</taxon>
        <taxon>Sordariomycetes</taxon>
        <taxon>Sordariomycetidae</taxon>
        <taxon>Magnaporthales</taxon>
        <taxon>Pyriculariaceae</taxon>
        <taxon>Pyricularia</taxon>
    </lineage>
</organism>
<reference evidence="1 2" key="1">
    <citation type="journal article" date="2005" name="Nature">
        <title>The genome sequence of the rice blast fungus Magnaporthe grisea.</title>
        <authorList>
            <person name="Dean R.A."/>
            <person name="Talbot N.J."/>
            <person name="Ebbole D.J."/>
            <person name="Farman M.L."/>
            <person name="Mitchell T.K."/>
            <person name="Orbach M.J."/>
            <person name="Thon M."/>
            <person name="Kulkarni R."/>
            <person name="Xu J.R."/>
            <person name="Pan H."/>
            <person name="Read N.D."/>
            <person name="Lee Y.H."/>
            <person name="Carbone I."/>
            <person name="Brown D."/>
            <person name="Oh Y.Y."/>
            <person name="Donofrio N."/>
            <person name="Jeong J.S."/>
            <person name="Soanes D.M."/>
            <person name="Djonovic S."/>
            <person name="Kolomiets E."/>
            <person name="Rehmeyer C."/>
            <person name="Li W."/>
            <person name="Harding M."/>
            <person name="Kim S."/>
            <person name="Lebrun M.H."/>
            <person name="Bohnert H."/>
            <person name="Coughlan S."/>
            <person name="Butler J."/>
            <person name="Calvo S."/>
            <person name="Ma L.J."/>
            <person name="Nicol R."/>
            <person name="Purcell S."/>
            <person name="Nusbaum C."/>
            <person name="Galagan J.E."/>
            <person name="Birren B.W."/>
        </authorList>
    </citation>
    <scope>NUCLEOTIDE SEQUENCE [LARGE SCALE GENOMIC DNA]</scope>
    <source>
        <strain evidence="2">70-15 / ATCC MYA-4617 / FGSC 8958</strain>
    </source>
</reference>
<dbReference type="EMBL" id="CM001231">
    <property type="protein sequence ID" value="EHA58394.1"/>
    <property type="molecule type" value="Genomic_DNA"/>
</dbReference>
<sequence length="102" mass="11048">MYASQSLLLFYLDDGWLGAQNHAVLGRPWFGRGAAHYAEKTLLSYAGALRLRPGSKIVRAVGPGDSYRIHGEPKAQAYPGTISSNLIATLPYFHLGVISSQS</sequence>
<reference key="2">
    <citation type="submission" date="2011-05" db="EMBL/GenBank/DDBJ databases">
        <title>The Genome Sequence of Magnaporthe oryzae 70-15.</title>
        <authorList>
            <consortium name="The Broad Institute Genome Sequencing Platform"/>
            <person name="Ma L.-J."/>
            <person name="Dead R."/>
            <person name="Young S.K."/>
            <person name="Zeng Q."/>
            <person name="Gargeya S."/>
            <person name="Fitzgerald M."/>
            <person name="Haas B."/>
            <person name="Abouelleil A."/>
            <person name="Alvarado L."/>
            <person name="Arachchi H.M."/>
            <person name="Berlin A."/>
            <person name="Brown A."/>
            <person name="Chapman S.B."/>
            <person name="Chen Z."/>
            <person name="Dunbar C."/>
            <person name="Freedman E."/>
            <person name="Gearin G."/>
            <person name="Gellesch M."/>
            <person name="Goldberg J."/>
            <person name="Griggs A."/>
            <person name="Gujja S."/>
            <person name="Heiman D."/>
            <person name="Howarth C."/>
            <person name="Larson L."/>
            <person name="Lui A."/>
            <person name="MacDonald P.J.P."/>
            <person name="Mehta T."/>
            <person name="Montmayeur A."/>
            <person name="Murphy C."/>
            <person name="Neiman D."/>
            <person name="Pearson M."/>
            <person name="Priest M."/>
            <person name="Roberts A."/>
            <person name="Saif S."/>
            <person name="Shea T."/>
            <person name="Shenoy N."/>
            <person name="Sisk P."/>
            <person name="Stolte C."/>
            <person name="Sykes S."/>
            <person name="Yandava C."/>
            <person name="Wortman J."/>
            <person name="Nusbaum C."/>
            <person name="Birren B."/>
        </authorList>
    </citation>
    <scope>NUCLEOTIDE SEQUENCE</scope>
    <source>
        <strain>70-15</strain>
    </source>
</reference>
<dbReference type="AlphaFoldDB" id="G4MKL1"/>